<dbReference type="Proteomes" id="UP000284706">
    <property type="component" value="Unassembled WGS sequence"/>
</dbReference>
<evidence type="ECO:0000313" key="3">
    <source>
        <dbReference type="Proteomes" id="UP000284706"/>
    </source>
</evidence>
<keyword evidence="3" id="KW-1185">Reference proteome</keyword>
<protein>
    <recommendedName>
        <fullName evidence="1">DUF5648 domain-containing protein</fullName>
    </recommendedName>
</protein>
<evidence type="ECO:0000313" key="2">
    <source>
        <dbReference type="EMBL" id="PPR06734.1"/>
    </source>
</evidence>
<accession>A0A409YUN9</accession>
<dbReference type="InParanoid" id="A0A409YUN9"/>
<dbReference type="OrthoDB" id="9971254at2759"/>
<organism evidence="2 3">
    <name type="scientific">Gymnopilus dilepis</name>
    <dbReference type="NCBI Taxonomy" id="231916"/>
    <lineage>
        <taxon>Eukaryota</taxon>
        <taxon>Fungi</taxon>
        <taxon>Dikarya</taxon>
        <taxon>Basidiomycota</taxon>
        <taxon>Agaricomycotina</taxon>
        <taxon>Agaricomycetes</taxon>
        <taxon>Agaricomycetidae</taxon>
        <taxon>Agaricales</taxon>
        <taxon>Agaricineae</taxon>
        <taxon>Hymenogastraceae</taxon>
        <taxon>Gymnopilus</taxon>
    </lineage>
</organism>
<evidence type="ECO:0000259" key="1">
    <source>
        <dbReference type="Pfam" id="PF18885"/>
    </source>
</evidence>
<name>A0A409YUN9_9AGAR</name>
<dbReference type="AlphaFoldDB" id="A0A409YUN9"/>
<gene>
    <name evidence="2" type="ORF">CVT26_001339</name>
</gene>
<reference evidence="2 3" key="1">
    <citation type="journal article" date="2018" name="Evol. Lett.">
        <title>Horizontal gene cluster transfer increased hallucinogenic mushroom diversity.</title>
        <authorList>
            <person name="Reynolds H.T."/>
            <person name="Vijayakumar V."/>
            <person name="Gluck-Thaler E."/>
            <person name="Korotkin H.B."/>
            <person name="Matheny P.B."/>
            <person name="Slot J.C."/>
        </authorList>
    </citation>
    <scope>NUCLEOTIDE SEQUENCE [LARGE SCALE GENOMIC DNA]</scope>
    <source>
        <strain evidence="2 3">SRW20</strain>
    </source>
</reference>
<proteinExistence type="predicted"/>
<dbReference type="STRING" id="231916.A0A409YUN9"/>
<feature type="domain" description="DUF5648" evidence="1">
    <location>
        <begin position="47"/>
        <end position="184"/>
    </location>
</feature>
<dbReference type="InterPro" id="IPR043708">
    <property type="entry name" value="DUF5648"/>
</dbReference>
<comment type="caution">
    <text evidence="2">The sequence shown here is derived from an EMBL/GenBank/DDBJ whole genome shotgun (WGS) entry which is preliminary data.</text>
</comment>
<sequence>MQIINFSTISIPLFLNAVNVMSSSLSSSLQPRTANTCADPTTPQTFYGAFGTSVTSHNFQTRAAFVNEDNTASEVIWQIQGAIFKAWTSPDTNILPLYLLATPGFNDVVILNSTSPAGDPPTLAGFSTAQLLAYAYPTQICGSVPLFGLSKASTTDHWYTTDEVERNVLINSFGWADLGIVAFVLPVDGKSNIETVGKSMNSLAVPTQIVDAVPEARQSCRREWDCISKPYYLSYQ</sequence>
<dbReference type="EMBL" id="NHYE01000251">
    <property type="protein sequence ID" value="PPR06734.1"/>
    <property type="molecule type" value="Genomic_DNA"/>
</dbReference>
<dbReference type="Pfam" id="PF18885">
    <property type="entry name" value="DUF5648"/>
    <property type="match status" value="1"/>
</dbReference>